<dbReference type="InterPro" id="IPR023772">
    <property type="entry name" value="DNA-bd_HTH_TetR-type_CS"/>
</dbReference>
<reference evidence="4" key="1">
    <citation type="submission" date="2021-01" db="EMBL/GenBank/DDBJ databases">
        <title>Modified the classification status of verrucomicrobia.</title>
        <authorList>
            <person name="Feng X."/>
        </authorList>
    </citation>
    <scope>NUCLEOTIDE SEQUENCE</scope>
    <source>
        <strain evidence="4">_KCTC 22039</strain>
    </source>
</reference>
<dbReference type="InterPro" id="IPR001647">
    <property type="entry name" value="HTH_TetR"/>
</dbReference>
<dbReference type="PROSITE" id="PS50977">
    <property type="entry name" value="HTH_TETR_2"/>
    <property type="match status" value="1"/>
</dbReference>
<organism evidence="4 5">
    <name type="scientific">Persicirhabdus sediminis</name>
    <dbReference type="NCBI Taxonomy" id="454144"/>
    <lineage>
        <taxon>Bacteria</taxon>
        <taxon>Pseudomonadati</taxon>
        <taxon>Verrucomicrobiota</taxon>
        <taxon>Verrucomicrobiia</taxon>
        <taxon>Verrucomicrobiales</taxon>
        <taxon>Verrucomicrobiaceae</taxon>
        <taxon>Persicirhabdus</taxon>
    </lineage>
</organism>
<dbReference type="InterPro" id="IPR050109">
    <property type="entry name" value="HTH-type_TetR-like_transc_reg"/>
</dbReference>
<keyword evidence="5" id="KW-1185">Reference proteome</keyword>
<dbReference type="PRINTS" id="PR00455">
    <property type="entry name" value="HTHTETR"/>
</dbReference>
<accession>A0A8J7SMN1</accession>
<dbReference type="InterPro" id="IPR041586">
    <property type="entry name" value="PsrA_TetR_C"/>
</dbReference>
<feature type="domain" description="HTH tetR-type" evidence="3">
    <location>
        <begin position="23"/>
        <end position="83"/>
    </location>
</feature>
<dbReference type="SUPFAM" id="SSF46689">
    <property type="entry name" value="Homeodomain-like"/>
    <property type="match status" value="1"/>
</dbReference>
<evidence type="ECO:0000256" key="2">
    <source>
        <dbReference type="PROSITE-ProRule" id="PRU00335"/>
    </source>
</evidence>
<sequence>MNALSGGFKHLLEMCELIDTPSQSTKGQILDALAELVAEKGFETVSLRDITNKARVNVAAVNYHFGSKDKLVDCLVARCIQLVNSERIRLLDLAESQLADGPLDLDIVLDAFFRPFYSQVSGESCSLNLYAKLMGRMISNFHEGLPEEVVPQFQETAARFTQALQLALPDVPEESIIWGLHFSYGAMAHTLVYGSVLKQVSHGRSGTPTDEEVLQKMIEFCRKGLEGGAQRA</sequence>
<evidence type="ECO:0000313" key="4">
    <source>
        <dbReference type="EMBL" id="MBK1791208.1"/>
    </source>
</evidence>
<protein>
    <submittedName>
        <fullName evidence="4">TetR family transcriptional regulator</fullName>
    </submittedName>
</protein>
<dbReference type="Pfam" id="PF00440">
    <property type="entry name" value="TetR_N"/>
    <property type="match status" value="1"/>
</dbReference>
<dbReference type="PANTHER" id="PTHR30055:SF235">
    <property type="entry name" value="TRANSCRIPTIONAL REGULATORY PROTEIN"/>
    <property type="match status" value="1"/>
</dbReference>
<dbReference type="GO" id="GO:0003700">
    <property type="term" value="F:DNA-binding transcription factor activity"/>
    <property type="evidence" value="ECO:0007669"/>
    <property type="project" value="TreeGrafter"/>
</dbReference>
<evidence type="ECO:0000256" key="1">
    <source>
        <dbReference type="ARBA" id="ARBA00023125"/>
    </source>
</evidence>
<dbReference type="InterPro" id="IPR009057">
    <property type="entry name" value="Homeodomain-like_sf"/>
</dbReference>
<evidence type="ECO:0000313" key="5">
    <source>
        <dbReference type="Proteomes" id="UP000624703"/>
    </source>
</evidence>
<evidence type="ECO:0000259" key="3">
    <source>
        <dbReference type="PROSITE" id="PS50977"/>
    </source>
</evidence>
<dbReference type="AlphaFoldDB" id="A0A8J7SMN1"/>
<dbReference type="Gene3D" id="1.10.357.10">
    <property type="entry name" value="Tetracycline Repressor, domain 2"/>
    <property type="match status" value="1"/>
</dbReference>
<keyword evidence="1 2" id="KW-0238">DNA-binding</keyword>
<dbReference type="EMBL" id="JAENIM010000039">
    <property type="protein sequence ID" value="MBK1791208.1"/>
    <property type="molecule type" value="Genomic_DNA"/>
</dbReference>
<dbReference type="SUPFAM" id="SSF48498">
    <property type="entry name" value="Tetracyclin repressor-like, C-terminal domain"/>
    <property type="match status" value="1"/>
</dbReference>
<dbReference type="GO" id="GO:0000976">
    <property type="term" value="F:transcription cis-regulatory region binding"/>
    <property type="evidence" value="ECO:0007669"/>
    <property type="project" value="TreeGrafter"/>
</dbReference>
<gene>
    <name evidence="4" type="ORF">JIN82_08595</name>
</gene>
<proteinExistence type="predicted"/>
<dbReference type="PROSITE" id="PS01081">
    <property type="entry name" value="HTH_TETR_1"/>
    <property type="match status" value="1"/>
</dbReference>
<comment type="caution">
    <text evidence="4">The sequence shown here is derived from an EMBL/GenBank/DDBJ whole genome shotgun (WGS) entry which is preliminary data.</text>
</comment>
<dbReference type="PANTHER" id="PTHR30055">
    <property type="entry name" value="HTH-TYPE TRANSCRIPTIONAL REGULATOR RUTR"/>
    <property type="match status" value="1"/>
</dbReference>
<dbReference type="Proteomes" id="UP000624703">
    <property type="component" value="Unassembled WGS sequence"/>
</dbReference>
<feature type="DNA-binding region" description="H-T-H motif" evidence="2">
    <location>
        <begin position="46"/>
        <end position="65"/>
    </location>
</feature>
<name>A0A8J7SMN1_9BACT</name>
<dbReference type="InterPro" id="IPR036271">
    <property type="entry name" value="Tet_transcr_reg_TetR-rel_C_sf"/>
</dbReference>
<dbReference type="Pfam" id="PF17939">
    <property type="entry name" value="TetR_C_30"/>
    <property type="match status" value="1"/>
</dbReference>